<reference evidence="1" key="1">
    <citation type="submission" date="2014-09" db="EMBL/GenBank/DDBJ databases">
        <authorList>
            <person name="Magalhaes I.L.F."/>
            <person name="Oliveira U."/>
            <person name="Santos F.R."/>
            <person name="Vidigal T.H.D.A."/>
            <person name="Brescovit A.D."/>
            <person name="Santos A.J."/>
        </authorList>
    </citation>
    <scope>NUCLEOTIDE SEQUENCE</scope>
    <source>
        <tissue evidence="1">Shoot tissue taken approximately 20 cm above the soil surface</tissue>
    </source>
</reference>
<name>A0A0A9HJB0_ARUDO</name>
<reference evidence="1" key="2">
    <citation type="journal article" date="2015" name="Data Brief">
        <title>Shoot transcriptome of the giant reed, Arundo donax.</title>
        <authorList>
            <person name="Barrero R.A."/>
            <person name="Guerrero F.D."/>
            <person name="Moolhuijzen P."/>
            <person name="Goolsby J.A."/>
            <person name="Tidwell J."/>
            <person name="Bellgard S.E."/>
            <person name="Bellgard M.I."/>
        </authorList>
    </citation>
    <scope>NUCLEOTIDE SEQUENCE</scope>
    <source>
        <tissue evidence="1">Shoot tissue taken approximately 20 cm above the soil surface</tissue>
    </source>
</reference>
<protein>
    <submittedName>
        <fullName evidence="1">Uncharacterized protein</fullName>
    </submittedName>
</protein>
<sequence length="43" mass="4902">MQLFSWSVVLQVSKINFNIHMKVTVFLFLQKSGSNSPISRSVC</sequence>
<dbReference type="EMBL" id="GBRH01160661">
    <property type="protein sequence ID" value="JAE37235.1"/>
    <property type="molecule type" value="Transcribed_RNA"/>
</dbReference>
<dbReference type="AlphaFoldDB" id="A0A0A9HJB0"/>
<organism evidence="1">
    <name type="scientific">Arundo donax</name>
    <name type="common">Giant reed</name>
    <name type="synonym">Donax arundinaceus</name>
    <dbReference type="NCBI Taxonomy" id="35708"/>
    <lineage>
        <taxon>Eukaryota</taxon>
        <taxon>Viridiplantae</taxon>
        <taxon>Streptophyta</taxon>
        <taxon>Embryophyta</taxon>
        <taxon>Tracheophyta</taxon>
        <taxon>Spermatophyta</taxon>
        <taxon>Magnoliopsida</taxon>
        <taxon>Liliopsida</taxon>
        <taxon>Poales</taxon>
        <taxon>Poaceae</taxon>
        <taxon>PACMAD clade</taxon>
        <taxon>Arundinoideae</taxon>
        <taxon>Arundineae</taxon>
        <taxon>Arundo</taxon>
    </lineage>
</organism>
<proteinExistence type="predicted"/>
<evidence type="ECO:0000313" key="1">
    <source>
        <dbReference type="EMBL" id="JAE37235.1"/>
    </source>
</evidence>
<accession>A0A0A9HJB0</accession>